<dbReference type="GO" id="GO:0005179">
    <property type="term" value="F:hormone activity"/>
    <property type="evidence" value="ECO:0007669"/>
    <property type="project" value="InterPro"/>
</dbReference>
<dbReference type="InterPro" id="IPR036438">
    <property type="entry name" value="Insulin-like_sf"/>
</dbReference>
<dbReference type="CDD" id="cd00101">
    <property type="entry name" value="IlGF_like"/>
    <property type="match status" value="1"/>
</dbReference>
<proteinExistence type="inferred from homology"/>
<evidence type="ECO:0000256" key="1">
    <source>
        <dbReference type="ARBA" id="ARBA00004398"/>
    </source>
</evidence>
<keyword evidence="5" id="KW-0812">Transmembrane</keyword>
<accession>A0A8S3ZE60</accession>
<comment type="caution">
    <text evidence="7">The sequence shown here is derived from an EMBL/GenBank/DDBJ whole genome shotgun (WGS) entry which is preliminary data.</text>
</comment>
<dbReference type="GO" id="GO:0030133">
    <property type="term" value="C:transport vesicle"/>
    <property type="evidence" value="ECO:0007669"/>
    <property type="project" value="UniProtKB-SubCell"/>
</dbReference>
<evidence type="ECO:0000259" key="6">
    <source>
        <dbReference type="SMART" id="SM00078"/>
    </source>
</evidence>
<keyword evidence="4" id="KW-0964">Secreted</keyword>
<dbReference type="SUPFAM" id="SSF56994">
    <property type="entry name" value="Insulin-like"/>
    <property type="match status" value="1"/>
</dbReference>
<dbReference type="Gene3D" id="1.10.100.10">
    <property type="entry name" value="Insulin-like"/>
    <property type="match status" value="1"/>
</dbReference>
<dbReference type="PROSITE" id="PS00262">
    <property type="entry name" value="INSULIN"/>
    <property type="match status" value="1"/>
</dbReference>
<dbReference type="OrthoDB" id="6208092at2759"/>
<feature type="domain" description="Insulin-like" evidence="6">
    <location>
        <begin position="41"/>
        <end position="174"/>
    </location>
</feature>
<dbReference type="InterPro" id="IPR022353">
    <property type="entry name" value="Insulin_CS"/>
</dbReference>
<dbReference type="EMBL" id="CAJHNH020002367">
    <property type="protein sequence ID" value="CAG5126468.1"/>
    <property type="molecule type" value="Genomic_DNA"/>
</dbReference>
<keyword evidence="5" id="KW-0472">Membrane</keyword>
<evidence type="ECO:0000256" key="4">
    <source>
        <dbReference type="RuleBase" id="RU000406"/>
    </source>
</evidence>
<keyword evidence="8" id="KW-1185">Reference proteome</keyword>
<name>A0A8S3ZE60_9EUPU</name>
<protein>
    <recommendedName>
        <fullName evidence="6">Insulin-like domain-containing protein</fullName>
    </recommendedName>
</protein>
<evidence type="ECO:0000313" key="8">
    <source>
        <dbReference type="Proteomes" id="UP000678393"/>
    </source>
</evidence>
<dbReference type="Pfam" id="PF00049">
    <property type="entry name" value="Insulin"/>
    <property type="match status" value="1"/>
</dbReference>
<evidence type="ECO:0000256" key="3">
    <source>
        <dbReference type="ARBA" id="ARBA00023329"/>
    </source>
</evidence>
<dbReference type="Proteomes" id="UP000678393">
    <property type="component" value="Unassembled WGS sequence"/>
</dbReference>
<evidence type="ECO:0000313" key="7">
    <source>
        <dbReference type="EMBL" id="CAG5126468.1"/>
    </source>
</evidence>
<keyword evidence="3" id="KW-0968">Cytoplasmic vesicle</keyword>
<keyword evidence="5" id="KW-1133">Transmembrane helix</keyword>
<evidence type="ECO:0000256" key="5">
    <source>
        <dbReference type="SAM" id="Phobius"/>
    </source>
</evidence>
<comment type="subcellular location">
    <subcellularLocation>
        <location evidence="1">Cytoplasmic vesicle</location>
        <location evidence="1">Secretory vesicle</location>
    </subcellularLocation>
    <subcellularLocation>
        <location evidence="4">Secreted</location>
    </subcellularLocation>
</comment>
<organism evidence="7 8">
    <name type="scientific">Candidula unifasciata</name>
    <dbReference type="NCBI Taxonomy" id="100452"/>
    <lineage>
        <taxon>Eukaryota</taxon>
        <taxon>Metazoa</taxon>
        <taxon>Spiralia</taxon>
        <taxon>Lophotrochozoa</taxon>
        <taxon>Mollusca</taxon>
        <taxon>Gastropoda</taxon>
        <taxon>Heterobranchia</taxon>
        <taxon>Euthyneura</taxon>
        <taxon>Panpulmonata</taxon>
        <taxon>Eupulmonata</taxon>
        <taxon>Stylommatophora</taxon>
        <taxon>Helicina</taxon>
        <taxon>Helicoidea</taxon>
        <taxon>Geomitridae</taxon>
        <taxon>Candidula</taxon>
    </lineage>
</organism>
<sequence>MIRNVEYYTTLTVALIAINLTIYQALGQSRTCSLLARPHPNGFCGERLAQAHSNVCFLLRRTYPHLFPMSKRSVPSESDTSPSVDSLLNSELHDDDEEFSRYPDHKSDPVFILEDNSHLVSLLKSADEPVYTSHRPTASAFINLLEKRNSRRKRSLVCECCYGPCTIRIIARYC</sequence>
<dbReference type="InterPro" id="IPR016179">
    <property type="entry name" value="Insulin-like"/>
</dbReference>
<gene>
    <name evidence="7" type="ORF">CUNI_LOCUS12026</name>
</gene>
<dbReference type="PIRSF" id="PIRSF018431">
    <property type="entry name" value="Molluscan_insulin_rel_peptide"/>
    <property type="match status" value="1"/>
</dbReference>
<comment type="similarity">
    <text evidence="2 4">Belongs to the insulin family.</text>
</comment>
<dbReference type="SMART" id="SM00078">
    <property type="entry name" value="IlGF"/>
    <property type="match status" value="1"/>
</dbReference>
<reference evidence="7" key="1">
    <citation type="submission" date="2021-04" db="EMBL/GenBank/DDBJ databases">
        <authorList>
            <consortium name="Molecular Ecology Group"/>
        </authorList>
    </citation>
    <scope>NUCLEOTIDE SEQUENCE</scope>
</reference>
<feature type="transmembrane region" description="Helical" evidence="5">
    <location>
        <begin position="7"/>
        <end position="26"/>
    </location>
</feature>
<evidence type="ECO:0000256" key="2">
    <source>
        <dbReference type="ARBA" id="ARBA00009034"/>
    </source>
</evidence>
<dbReference type="GO" id="GO:0005576">
    <property type="term" value="C:extracellular region"/>
    <property type="evidence" value="ECO:0007669"/>
    <property type="project" value="UniProtKB-SubCell"/>
</dbReference>
<dbReference type="AlphaFoldDB" id="A0A8S3ZE60"/>